<gene>
    <name evidence="1" type="ORF">GFC01_12645</name>
</gene>
<name>A0A6N7IVD6_9FIRM</name>
<proteinExistence type="predicted"/>
<keyword evidence="2" id="KW-1185">Reference proteome</keyword>
<dbReference type="AlphaFoldDB" id="A0A6N7IVD6"/>
<organism evidence="1 2">
    <name type="scientific">Desulfofundulus thermobenzoicus</name>
    <dbReference type="NCBI Taxonomy" id="29376"/>
    <lineage>
        <taxon>Bacteria</taxon>
        <taxon>Bacillati</taxon>
        <taxon>Bacillota</taxon>
        <taxon>Clostridia</taxon>
        <taxon>Eubacteriales</taxon>
        <taxon>Peptococcaceae</taxon>
        <taxon>Desulfofundulus</taxon>
    </lineage>
</organism>
<evidence type="ECO:0000313" key="1">
    <source>
        <dbReference type="EMBL" id="MQL53088.1"/>
    </source>
</evidence>
<accession>A0A6N7IVD6</accession>
<dbReference type="RefSeq" id="WP_341473965.1">
    <property type="nucleotide sequence ID" value="NZ_WHYR01000038.1"/>
</dbReference>
<protein>
    <recommendedName>
        <fullName evidence="3">IS1634 family transposase</fullName>
    </recommendedName>
</protein>
<sequence length="540" mass="61133">MFFRKIISRSGGKEYAYLKLIENYREGSKVKQRVIANLGNMENLTPEKVENLIEGLARVCGISRRPARVEARRILRYGEVLVLHHLWRILDIPGALDGITGGKKGGGELSLLLELMTINQVIKPPNKQVISDWCRCLYLPDLEGKELLEQHFYRALEQVAEIKDALAGALFHRLSALIPVDTGITYAWQVNAVLEAAPAGPPNLSFYSRYLLEEPAVEKNVQFLLLVSGNGMPLDHYLLPEVAGEGFWRAVTNRIHEGYGARRVIFAGDRRVPTNPYLEVPVALGLPYLIRRSVEEIWNGRVDQEEPGPATGFVQVDQDLWFKEMGADGIRRLICYSPQAAREKIASFREHLSALEGQLQELQRKGGLSAEAPVLRDDLCREFFNWHVDRSTGEFRYRRREDRIAREEKCAGMLVLETNVPEVGGAELVRAYLDMKLLGRGCREIRSFEHRPRQYYQELSLTGNLVVCVLALLLERVMERLLAGAGLKLTARQALALLEEVQMAINRVDGVEMKSVTPLQRIHQEILRVLGINNLQQEIG</sequence>
<comment type="caution">
    <text evidence="1">The sequence shown here is derived from an EMBL/GenBank/DDBJ whole genome shotgun (WGS) entry which is preliminary data.</text>
</comment>
<reference evidence="1 2" key="1">
    <citation type="submission" date="2019-10" db="EMBL/GenBank/DDBJ databases">
        <title>Comparative genomics of sulfur disproportionating microorganisms.</title>
        <authorList>
            <person name="Ward L.M."/>
            <person name="Bertran E."/>
            <person name="Johnston D."/>
        </authorList>
    </citation>
    <scope>NUCLEOTIDE SEQUENCE [LARGE SCALE GENOMIC DNA]</scope>
    <source>
        <strain evidence="1 2">DSM 14055</strain>
    </source>
</reference>
<evidence type="ECO:0000313" key="2">
    <source>
        <dbReference type="Proteomes" id="UP000441717"/>
    </source>
</evidence>
<evidence type="ECO:0008006" key="3">
    <source>
        <dbReference type="Google" id="ProtNLM"/>
    </source>
</evidence>
<dbReference type="Proteomes" id="UP000441717">
    <property type="component" value="Unassembled WGS sequence"/>
</dbReference>
<dbReference type="EMBL" id="WHYR01000038">
    <property type="protein sequence ID" value="MQL53088.1"/>
    <property type="molecule type" value="Genomic_DNA"/>
</dbReference>